<proteinExistence type="predicted"/>
<evidence type="ECO:0000313" key="2">
    <source>
        <dbReference type="Proteomes" id="UP001196413"/>
    </source>
</evidence>
<reference evidence="1" key="1">
    <citation type="submission" date="2021-06" db="EMBL/GenBank/DDBJ databases">
        <title>Parelaphostrongylus tenuis whole genome reference sequence.</title>
        <authorList>
            <person name="Garwood T.J."/>
            <person name="Larsen P.A."/>
            <person name="Fountain-Jones N.M."/>
            <person name="Garbe J.R."/>
            <person name="Macchietto M.G."/>
            <person name="Kania S.A."/>
            <person name="Gerhold R.W."/>
            <person name="Richards J.E."/>
            <person name="Wolf T.M."/>
        </authorList>
    </citation>
    <scope>NUCLEOTIDE SEQUENCE</scope>
    <source>
        <strain evidence="1">MNPRO001-30</strain>
        <tissue evidence="1">Meninges</tissue>
    </source>
</reference>
<accession>A0AAD5MNZ4</accession>
<keyword evidence="2" id="KW-1185">Reference proteome</keyword>
<protein>
    <submittedName>
        <fullName evidence="1">Uncharacterized protein</fullName>
    </submittedName>
</protein>
<dbReference type="EMBL" id="JAHQIW010000356">
    <property type="protein sequence ID" value="KAJ1347624.1"/>
    <property type="molecule type" value="Genomic_DNA"/>
</dbReference>
<comment type="caution">
    <text evidence="1">The sequence shown here is derived from an EMBL/GenBank/DDBJ whole genome shotgun (WGS) entry which is preliminary data.</text>
</comment>
<dbReference type="AlphaFoldDB" id="A0AAD5MNZ4"/>
<name>A0AAD5MNZ4_PARTN</name>
<sequence>MRPALVSALQDGGPRVTIVEAFLKPSSHQAAAFVNIKNDDGSWCGSMICELTSGKIDVMCLENTNHIITTTAITI</sequence>
<evidence type="ECO:0000313" key="1">
    <source>
        <dbReference type="EMBL" id="KAJ1347624.1"/>
    </source>
</evidence>
<dbReference type="Proteomes" id="UP001196413">
    <property type="component" value="Unassembled WGS sequence"/>
</dbReference>
<gene>
    <name evidence="1" type="ORF">KIN20_002730</name>
</gene>
<organism evidence="1 2">
    <name type="scientific">Parelaphostrongylus tenuis</name>
    <name type="common">Meningeal worm</name>
    <dbReference type="NCBI Taxonomy" id="148309"/>
    <lineage>
        <taxon>Eukaryota</taxon>
        <taxon>Metazoa</taxon>
        <taxon>Ecdysozoa</taxon>
        <taxon>Nematoda</taxon>
        <taxon>Chromadorea</taxon>
        <taxon>Rhabditida</taxon>
        <taxon>Rhabditina</taxon>
        <taxon>Rhabditomorpha</taxon>
        <taxon>Strongyloidea</taxon>
        <taxon>Metastrongylidae</taxon>
        <taxon>Parelaphostrongylus</taxon>
    </lineage>
</organism>